<dbReference type="Pfam" id="PF02302">
    <property type="entry name" value="PTS_IIB"/>
    <property type="match status" value="1"/>
</dbReference>
<dbReference type="PROSITE" id="PS51099">
    <property type="entry name" value="PTS_EIIB_TYPE_2"/>
    <property type="match status" value="1"/>
</dbReference>
<evidence type="ECO:0000256" key="1">
    <source>
        <dbReference type="ARBA" id="ARBA00022679"/>
    </source>
</evidence>
<proteinExistence type="predicted"/>
<reference evidence="2 3" key="1">
    <citation type="journal article" date="2010" name="Int. J. Syst. Evol. Microbiol.">
        <title>Vagococcus penaei sp. nov., isolated from spoilage microbiota of cooked shrimp (Penaeus vannamei).</title>
        <authorList>
            <person name="Jaffres E."/>
            <person name="Prevost H."/>
            <person name="Rossero A."/>
            <person name="Joffraud J.J."/>
            <person name="Dousset X."/>
        </authorList>
    </citation>
    <scope>NUCLEOTIDE SEQUENCE [LARGE SCALE GENOMIC DNA]</scope>
    <source>
        <strain evidence="2 3">CD276</strain>
    </source>
</reference>
<dbReference type="GO" id="GO:0009401">
    <property type="term" value="P:phosphoenolpyruvate-dependent sugar phosphotransferase system"/>
    <property type="evidence" value="ECO:0007669"/>
    <property type="project" value="InterPro"/>
</dbReference>
<dbReference type="InterPro" id="IPR003501">
    <property type="entry name" value="PTS_EIIB_2/3"/>
</dbReference>
<dbReference type="EMBL" id="CP019609">
    <property type="protein sequence ID" value="AQP53279.1"/>
    <property type="molecule type" value="Genomic_DNA"/>
</dbReference>
<dbReference type="InterPro" id="IPR013011">
    <property type="entry name" value="PTS_EIIB_2"/>
</dbReference>
<dbReference type="CDD" id="cd05566">
    <property type="entry name" value="PTS_IIB_galactitol"/>
    <property type="match status" value="1"/>
</dbReference>
<evidence type="ECO:0000313" key="2">
    <source>
        <dbReference type="EMBL" id="AQP53279.1"/>
    </source>
</evidence>
<keyword evidence="1" id="KW-0808">Transferase</keyword>
<dbReference type="SUPFAM" id="SSF52794">
    <property type="entry name" value="PTS system IIB component-like"/>
    <property type="match status" value="1"/>
</dbReference>
<dbReference type="InterPro" id="IPR036095">
    <property type="entry name" value="PTS_EIIB-like_sf"/>
</dbReference>
<dbReference type="Gene3D" id="3.40.50.2300">
    <property type="match status" value="1"/>
</dbReference>
<name>A0A1Q2D4M0_9ENTE</name>
<dbReference type="KEGG" id="vpi:BW732_02860"/>
<dbReference type="AlphaFoldDB" id="A0A1Q2D4M0"/>
<gene>
    <name evidence="2" type="ORF">BW732_02860</name>
</gene>
<evidence type="ECO:0000313" key="3">
    <source>
        <dbReference type="Proteomes" id="UP000188246"/>
    </source>
</evidence>
<keyword evidence="3" id="KW-1185">Reference proteome</keyword>
<dbReference type="Proteomes" id="UP000188246">
    <property type="component" value="Chromosome"/>
</dbReference>
<dbReference type="OrthoDB" id="6505030at2"/>
<dbReference type="RefSeq" id="WP_077275373.1">
    <property type="nucleotide sequence ID" value="NZ_CP019609.1"/>
</dbReference>
<accession>A0A1Q2D4M0</accession>
<organism evidence="2 3">
    <name type="scientific">Vagococcus penaei</name>
    <dbReference type="NCBI Taxonomy" id="633807"/>
    <lineage>
        <taxon>Bacteria</taxon>
        <taxon>Bacillati</taxon>
        <taxon>Bacillota</taxon>
        <taxon>Bacilli</taxon>
        <taxon>Lactobacillales</taxon>
        <taxon>Enterococcaceae</taxon>
        <taxon>Vagococcus</taxon>
    </lineage>
</organism>
<dbReference type="STRING" id="633807.BW732_02860"/>
<dbReference type="GO" id="GO:0008982">
    <property type="term" value="F:protein-N(PI)-phosphohistidine-sugar phosphotransferase activity"/>
    <property type="evidence" value="ECO:0007669"/>
    <property type="project" value="InterPro"/>
</dbReference>
<sequence length="94" mass="10399">MKKMLIMCGTGVATSTIVTGKVKTWLKENGLENDVQLFQSKVADEMNKIDNYDVVISTTIVPDKIKDKVIMGVPLLTNVGVDDMWKEVAKKIKG</sequence>
<protein>
    <submittedName>
        <fullName evidence="2">PTS galactitol transporter subunit IIB</fullName>
    </submittedName>
</protein>